<proteinExistence type="predicted"/>
<feature type="region of interest" description="Disordered" evidence="1">
    <location>
        <begin position="21"/>
        <end position="69"/>
    </location>
</feature>
<comment type="caution">
    <text evidence="3">The sequence shown here is derived from an EMBL/GenBank/DDBJ whole genome shotgun (WGS) entry which is preliminary data.</text>
</comment>
<protein>
    <submittedName>
        <fullName evidence="3">Uncharacterized protein</fullName>
    </submittedName>
</protein>
<dbReference type="OrthoDB" id="4869564at2"/>
<dbReference type="AlphaFoldDB" id="A0A0W8I2P1"/>
<reference evidence="3 4" key="1">
    <citation type="submission" date="2015-12" db="EMBL/GenBank/DDBJ databases">
        <title>Serinicoccus chungangenesis strain CD08_5 genome sequencing and assembly.</title>
        <authorList>
            <person name="Chander A.M."/>
            <person name="Kaur G."/>
            <person name="Nair G.R."/>
            <person name="Dhawan D.K."/>
            <person name="Kochhar R.K."/>
            <person name="Mayilraj S."/>
            <person name="Bhadada S.K."/>
        </authorList>
    </citation>
    <scope>NUCLEOTIDE SEQUENCE [LARGE SCALE GENOMIC DNA]</scope>
    <source>
        <strain evidence="3 4">CD08_5</strain>
    </source>
</reference>
<dbReference type="RefSeq" id="WP_058892287.1">
    <property type="nucleotide sequence ID" value="NZ_LQBL01000031.1"/>
</dbReference>
<accession>A0A0W8I2P1</accession>
<evidence type="ECO:0000256" key="1">
    <source>
        <dbReference type="SAM" id="MobiDB-lite"/>
    </source>
</evidence>
<evidence type="ECO:0000313" key="4">
    <source>
        <dbReference type="Proteomes" id="UP000054837"/>
    </source>
</evidence>
<dbReference type="Proteomes" id="UP000054837">
    <property type="component" value="Unassembled WGS sequence"/>
</dbReference>
<dbReference type="EMBL" id="LQBL01000031">
    <property type="protein sequence ID" value="KUG51992.1"/>
    <property type="molecule type" value="Genomic_DNA"/>
</dbReference>
<gene>
    <name evidence="3" type="ORF">AVL62_08675</name>
</gene>
<sequence length="168" mass="17489">MRRALTMATVMSLAVLTGACSAEDEDAGTTPESSSQEESAENGDDAMQSGEEGMAVSDDPACQGFFAGQGTPLAERAATQRDVVGSGDDLDPVAFSEVTLLSGRLMTLAEEADEDHAALLERINAPFEEVNDAVVEEGTRTEDVIAIPDVDVSDSEAAQTELEEACAA</sequence>
<organism evidence="3 4">
    <name type="scientific">Serinicoccus chungangensis</name>
    <dbReference type="NCBI Taxonomy" id="767452"/>
    <lineage>
        <taxon>Bacteria</taxon>
        <taxon>Bacillati</taxon>
        <taxon>Actinomycetota</taxon>
        <taxon>Actinomycetes</taxon>
        <taxon>Micrococcales</taxon>
        <taxon>Ornithinimicrobiaceae</taxon>
        <taxon>Serinicoccus</taxon>
    </lineage>
</organism>
<dbReference type="PROSITE" id="PS51257">
    <property type="entry name" value="PROKAR_LIPOPROTEIN"/>
    <property type="match status" value="1"/>
</dbReference>
<evidence type="ECO:0000313" key="3">
    <source>
        <dbReference type="EMBL" id="KUG51992.1"/>
    </source>
</evidence>
<feature type="signal peptide" evidence="2">
    <location>
        <begin position="1"/>
        <end position="22"/>
    </location>
</feature>
<keyword evidence="2" id="KW-0732">Signal</keyword>
<evidence type="ECO:0000256" key="2">
    <source>
        <dbReference type="SAM" id="SignalP"/>
    </source>
</evidence>
<feature type="chain" id="PRO_5039361347" evidence="2">
    <location>
        <begin position="23"/>
        <end position="168"/>
    </location>
</feature>
<name>A0A0W8I2P1_9MICO</name>
<keyword evidence="4" id="KW-1185">Reference proteome</keyword>